<organism evidence="2 3">
    <name type="scientific">Trichobilharzia regenti</name>
    <name type="common">Nasal bird schistosome</name>
    <dbReference type="NCBI Taxonomy" id="157069"/>
    <lineage>
        <taxon>Eukaryota</taxon>
        <taxon>Metazoa</taxon>
        <taxon>Spiralia</taxon>
        <taxon>Lophotrochozoa</taxon>
        <taxon>Platyhelminthes</taxon>
        <taxon>Trematoda</taxon>
        <taxon>Digenea</taxon>
        <taxon>Strigeidida</taxon>
        <taxon>Schistosomatoidea</taxon>
        <taxon>Schistosomatidae</taxon>
        <taxon>Trichobilharzia</taxon>
    </lineage>
</organism>
<dbReference type="PANTHER" id="PTHR21255:SF4">
    <property type="entry name" value="DYNEIN LIGHT CHAIN TCTEX-TYPE"/>
    <property type="match status" value="1"/>
</dbReference>
<dbReference type="WBParaSite" id="TREG1_22510.1">
    <property type="protein sequence ID" value="TREG1_22510.1"/>
    <property type="gene ID" value="TREG1_22510"/>
</dbReference>
<reference evidence="2" key="1">
    <citation type="submission" date="2022-06" db="EMBL/GenBank/DDBJ databases">
        <authorList>
            <person name="Berger JAMES D."/>
            <person name="Berger JAMES D."/>
        </authorList>
    </citation>
    <scope>NUCLEOTIDE SEQUENCE [LARGE SCALE GENOMIC DNA]</scope>
</reference>
<dbReference type="GO" id="GO:0005737">
    <property type="term" value="C:cytoplasm"/>
    <property type="evidence" value="ECO:0007669"/>
    <property type="project" value="TreeGrafter"/>
</dbReference>
<dbReference type="GO" id="GO:0007018">
    <property type="term" value="P:microtubule-based movement"/>
    <property type="evidence" value="ECO:0007669"/>
    <property type="project" value="TreeGrafter"/>
</dbReference>
<evidence type="ECO:0000256" key="1">
    <source>
        <dbReference type="ARBA" id="ARBA00005361"/>
    </source>
</evidence>
<dbReference type="InterPro" id="IPR038586">
    <property type="entry name" value="Tctex-1-like_sf"/>
</dbReference>
<proteinExistence type="inferred from homology"/>
<dbReference type="GO" id="GO:0005868">
    <property type="term" value="C:cytoplasmic dynein complex"/>
    <property type="evidence" value="ECO:0007669"/>
    <property type="project" value="TreeGrafter"/>
</dbReference>
<dbReference type="Proteomes" id="UP000050795">
    <property type="component" value="Unassembled WGS sequence"/>
</dbReference>
<comment type="similarity">
    <text evidence="1">Belongs to the dynein light chain Tctex-type family.</text>
</comment>
<dbReference type="GO" id="GO:0045505">
    <property type="term" value="F:dynein intermediate chain binding"/>
    <property type="evidence" value="ECO:0007669"/>
    <property type="project" value="TreeGrafter"/>
</dbReference>
<evidence type="ECO:0000313" key="2">
    <source>
        <dbReference type="Proteomes" id="UP000050795"/>
    </source>
</evidence>
<dbReference type="CDD" id="cd21455">
    <property type="entry name" value="DLC-like_DYNLT1_DYNLT3"/>
    <property type="match status" value="1"/>
</dbReference>
<dbReference type="AlphaFoldDB" id="A0AA85JBX5"/>
<reference evidence="3" key="2">
    <citation type="submission" date="2023-11" db="UniProtKB">
        <authorList>
            <consortium name="WormBaseParasite"/>
        </authorList>
    </citation>
    <scope>IDENTIFICATION</scope>
</reference>
<accession>A0AA85JBX5</accession>
<evidence type="ECO:0008006" key="4">
    <source>
        <dbReference type="Google" id="ProtNLM"/>
    </source>
</evidence>
<dbReference type="InterPro" id="IPR005334">
    <property type="entry name" value="Tctex-1-like"/>
</dbReference>
<evidence type="ECO:0000313" key="3">
    <source>
        <dbReference type="WBParaSite" id="TREG1_22510.1"/>
    </source>
</evidence>
<sequence length="118" mass="13026">MGMSELHNGNEATDSKFEKDEVETIINKCVKNIIGSSTFSNDAAKDWARSVVENCRGGLIKLGKSFKYIVNCTIVQKSAFGIYSTTSCYWDDSKDGGCTVKWENKNVYCIVTAYALAV</sequence>
<dbReference type="Pfam" id="PF03645">
    <property type="entry name" value="Tctex-1"/>
    <property type="match status" value="1"/>
</dbReference>
<name>A0AA85JBX5_TRIRE</name>
<protein>
    <recommendedName>
        <fullName evidence="4">Dynein light chain</fullName>
    </recommendedName>
</protein>
<dbReference type="Gene3D" id="3.30.1140.40">
    <property type="entry name" value="Tctex-1"/>
    <property type="match status" value="1"/>
</dbReference>
<dbReference type="PANTHER" id="PTHR21255">
    <property type="entry name" value="T-COMPLEX-ASSOCIATED-TESTIS-EXPRESSED 1/ DYNEIN LIGHT CHAIN"/>
    <property type="match status" value="1"/>
</dbReference>
<keyword evidence="2" id="KW-1185">Reference proteome</keyword>